<dbReference type="STRING" id="411467.BACCAP_02593"/>
<comment type="subunit">
    <text evidence="8">Monomer.</text>
</comment>
<dbReference type="Gene3D" id="3.30.1490.100">
    <property type="entry name" value="DNA polymerase, Y-family, little finger domain"/>
    <property type="match status" value="1"/>
</dbReference>
<dbReference type="GO" id="GO:0006261">
    <property type="term" value="P:DNA-templated DNA replication"/>
    <property type="evidence" value="ECO:0007669"/>
    <property type="project" value="UniProtKB-UniRule"/>
</dbReference>
<feature type="site" description="Substrate discrimination" evidence="8">
    <location>
        <position position="23"/>
    </location>
</feature>
<evidence type="ECO:0000256" key="8">
    <source>
        <dbReference type="HAMAP-Rule" id="MF_01113"/>
    </source>
</evidence>
<comment type="caution">
    <text evidence="10">The sequence shown here is derived from an EMBL/GenBank/DDBJ whole genome shotgun (WGS) entry which is preliminary data.</text>
</comment>
<accession>A6NWJ9</accession>
<evidence type="ECO:0000256" key="4">
    <source>
        <dbReference type="ARBA" id="ARBA00022723"/>
    </source>
</evidence>
<dbReference type="GO" id="GO:0005829">
    <property type="term" value="C:cytosol"/>
    <property type="evidence" value="ECO:0007669"/>
    <property type="project" value="TreeGrafter"/>
</dbReference>
<evidence type="ECO:0000259" key="9">
    <source>
        <dbReference type="PROSITE" id="PS50173"/>
    </source>
</evidence>
<dbReference type="GO" id="GO:0009432">
    <property type="term" value="P:SOS response"/>
    <property type="evidence" value="ECO:0007669"/>
    <property type="project" value="TreeGrafter"/>
</dbReference>
<dbReference type="AlphaFoldDB" id="A6NWJ9"/>
<evidence type="ECO:0000256" key="2">
    <source>
        <dbReference type="ARBA" id="ARBA00022679"/>
    </source>
</evidence>
<dbReference type="PROSITE" id="PS50173">
    <property type="entry name" value="UMUC"/>
    <property type="match status" value="1"/>
</dbReference>
<feature type="binding site" evidence="8">
    <location>
        <position position="18"/>
    </location>
    <ligand>
        <name>Mg(2+)</name>
        <dbReference type="ChEBI" id="CHEBI:18420"/>
    </ligand>
</feature>
<dbReference type="GO" id="GO:0042276">
    <property type="term" value="P:error-prone translesion synthesis"/>
    <property type="evidence" value="ECO:0007669"/>
    <property type="project" value="TreeGrafter"/>
</dbReference>
<comment type="function">
    <text evidence="8">Poorly processive, error-prone DNA polymerase involved in untargeted mutagenesis. Copies undamaged DNA at stalled replication forks, which arise in vivo from mismatched or misaligned primer ends. These misaligned primers can be extended by PolIV. Exhibits no 3'-5' exonuclease (proofreading) activity. May be involved in translesional synthesis, in conjunction with the beta clamp from PolIII.</text>
</comment>
<keyword evidence="5 8" id="KW-0227">DNA damage</keyword>
<dbReference type="Proteomes" id="UP000003639">
    <property type="component" value="Unassembled WGS sequence"/>
</dbReference>
<keyword evidence="2 8" id="KW-0808">Transferase</keyword>
<dbReference type="InterPro" id="IPR001126">
    <property type="entry name" value="UmuC"/>
</dbReference>
<evidence type="ECO:0000313" key="10">
    <source>
        <dbReference type="EMBL" id="EDM99536.1"/>
    </source>
</evidence>
<organism evidence="10 11">
    <name type="scientific">Pseudoflavonifractor capillosus ATCC 29799</name>
    <dbReference type="NCBI Taxonomy" id="411467"/>
    <lineage>
        <taxon>Bacteria</taxon>
        <taxon>Bacillati</taxon>
        <taxon>Bacillota</taxon>
        <taxon>Clostridia</taxon>
        <taxon>Eubacteriales</taxon>
        <taxon>Oscillospiraceae</taxon>
        <taxon>Pseudoflavonifractor</taxon>
    </lineage>
</organism>
<dbReference type="PANTHER" id="PTHR11076">
    <property type="entry name" value="DNA REPAIR POLYMERASE UMUC / TRANSFERASE FAMILY MEMBER"/>
    <property type="match status" value="1"/>
</dbReference>
<dbReference type="InterPro" id="IPR036775">
    <property type="entry name" value="DNA_pol_Y-fam_lit_finger_sf"/>
</dbReference>
<keyword evidence="8" id="KW-0239">DNA-directed DNA polymerase</keyword>
<proteinExistence type="inferred from homology"/>
<reference evidence="10 11" key="1">
    <citation type="submission" date="2007-04" db="EMBL/GenBank/DDBJ databases">
        <authorList>
            <person name="Fulton L."/>
            <person name="Clifton S."/>
            <person name="Fulton B."/>
            <person name="Xu J."/>
            <person name="Minx P."/>
            <person name="Pepin K.H."/>
            <person name="Johnson M."/>
            <person name="Thiruvilangam P."/>
            <person name="Bhonagiri V."/>
            <person name="Nash W.E."/>
            <person name="Mardis E.R."/>
            <person name="Wilson R.K."/>
        </authorList>
    </citation>
    <scope>NUCLEOTIDE SEQUENCE [LARGE SCALE GENOMIC DNA]</scope>
    <source>
        <strain evidence="10 11">ATCC 29799</strain>
    </source>
</reference>
<dbReference type="InterPro" id="IPR043128">
    <property type="entry name" value="Rev_trsase/Diguanyl_cyclase"/>
</dbReference>
<dbReference type="InterPro" id="IPR022880">
    <property type="entry name" value="DNApol_IV"/>
</dbReference>
<evidence type="ECO:0000256" key="1">
    <source>
        <dbReference type="ARBA" id="ARBA00010945"/>
    </source>
</evidence>
<evidence type="ECO:0000256" key="5">
    <source>
        <dbReference type="ARBA" id="ARBA00022763"/>
    </source>
</evidence>
<feature type="active site" evidence="8">
    <location>
        <position position="115"/>
    </location>
</feature>
<dbReference type="NCBIfam" id="NF002677">
    <property type="entry name" value="PRK02406.1"/>
    <property type="match status" value="1"/>
</dbReference>
<dbReference type="SUPFAM" id="SSF100879">
    <property type="entry name" value="Lesion bypass DNA polymerase (Y-family), little finger domain"/>
    <property type="match status" value="1"/>
</dbReference>
<dbReference type="InterPro" id="IPR017961">
    <property type="entry name" value="DNA_pol_Y-fam_little_finger"/>
</dbReference>
<sequence length="424" mass="47882">METKGVTPMGTRHILHCDMNCFYASVEMQRHPELRDTPLAVCGSQEERHGIVLTANYIAKPYGVKTGMAIWQAKQRCPQLVTLPPDMDEYIRISRYAREIYEDYTDQVEPFGLDESWLDVTGSVGLYGSPMIIAREISSRIKSELGITASIGVANNKITAKLGSDYKKPDAITRIEQDNYKEIVYPLPVEDLLYVGPATSKKLRAIGIDTIGRLAECPEDVLQRRLGKMGLVLSMFAKGRDVSPVQKTDHIPNVKSVGNSATTPRDLVSESDVQLMLLLLAESVCSRMRELASRCTVVEIYVRDTELRSMLRQRKLPAPSCSSQELAEVGLELFRRNYHWERPIRSIGLRGAGLVDAVSTVQMSLYAEDQRRDKWERIDRAVDHLRQRYGYMSVRRALLDTDPRLGHINVRDDHTVHPVGYFGG</sequence>
<evidence type="ECO:0000256" key="3">
    <source>
        <dbReference type="ARBA" id="ARBA00022695"/>
    </source>
</evidence>
<comment type="subcellular location">
    <subcellularLocation>
        <location evidence="8">Cytoplasm</location>
    </subcellularLocation>
</comment>
<keyword evidence="8" id="KW-0963">Cytoplasm</keyword>
<dbReference type="PANTHER" id="PTHR11076:SF33">
    <property type="entry name" value="DNA POLYMERASE KAPPA"/>
    <property type="match status" value="1"/>
</dbReference>
<keyword evidence="8" id="KW-0515">Mutator protein</keyword>
<keyword evidence="8" id="KW-0235">DNA replication</keyword>
<dbReference type="InterPro" id="IPR043502">
    <property type="entry name" value="DNA/RNA_pol_sf"/>
</dbReference>
<keyword evidence="3 8" id="KW-0548">Nucleotidyltransferase</keyword>
<keyword evidence="6 8" id="KW-0460">Magnesium</keyword>
<dbReference type="GO" id="GO:0003887">
    <property type="term" value="F:DNA-directed DNA polymerase activity"/>
    <property type="evidence" value="ECO:0007669"/>
    <property type="project" value="UniProtKB-UniRule"/>
</dbReference>
<comment type="catalytic activity">
    <reaction evidence="8">
        <text>DNA(n) + a 2'-deoxyribonucleoside 5'-triphosphate = DNA(n+1) + diphosphate</text>
        <dbReference type="Rhea" id="RHEA:22508"/>
        <dbReference type="Rhea" id="RHEA-COMP:17339"/>
        <dbReference type="Rhea" id="RHEA-COMP:17340"/>
        <dbReference type="ChEBI" id="CHEBI:33019"/>
        <dbReference type="ChEBI" id="CHEBI:61560"/>
        <dbReference type="ChEBI" id="CHEBI:173112"/>
        <dbReference type="EC" id="2.7.7.7"/>
    </reaction>
</comment>
<dbReference type="GO" id="GO:0000287">
    <property type="term" value="F:magnesium ion binding"/>
    <property type="evidence" value="ECO:0007669"/>
    <property type="project" value="UniProtKB-UniRule"/>
</dbReference>
<dbReference type="Gene3D" id="1.10.150.20">
    <property type="entry name" value="5' to 3' exonuclease, C-terminal subdomain"/>
    <property type="match status" value="1"/>
</dbReference>
<evidence type="ECO:0000313" key="11">
    <source>
        <dbReference type="Proteomes" id="UP000003639"/>
    </source>
</evidence>
<comment type="cofactor">
    <cofactor evidence="8">
        <name>Mg(2+)</name>
        <dbReference type="ChEBI" id="CHEBI:18420"/>
    </cofactor>
    <text evidence="8">Binds 2 magnesium ions per subunit.</text>
</comment>
<dbReference type="EC" id="2.7.7.7" evidence="8"/>
<dbReference type="GO" id="GO:0006281">
    <property type="term" value="P:DNA repair"/>
    <property type="evidence" value="ECO:0007669"/>
    <property type="project" value="UniProtKB-UniRule"/>
</dbReference>
<dbReference type="HAMAP" id="MF_01113">
    <property type="entry name" value="DNApol_IV"/>
    <property type="match status" value="1"/>
</dbReference>
<keyword evidence="8" id="KW-0238">DNA-binding</keyword>
<keyword evidence="4 8" id="KW-0479">Metal-binding</keyword>
<evidence type="ECO:0000256" key="6">
    <source>
        <dbReference type="ARBA" id="ARBA00022842"/>
    </source>
</evidence>
<dbReference type="eggNOG" id="COG0389">
    <property type="taxonomic scope" value="Bacteria"/>
</dbReference>
<protein>
    <recommendedName>
        <fullName evidence="8">DNA polymerase IV</fullName>
        <shortName evidence="8">Pol IV</shortName>
        <ecNumber evidence="8">2.7.7.7</ecNumber>
    </recommendedName>
</protein>
<dbReference type="SUPFAM" id="SSF56672">
    <property type="entry name" value="DNA/RNA polymerases"/>
    <property type="match status" value="1"/>
</dbReference>
<dbReference type="Pfam" id="PF00817">
    <property type="entry name" value="IMS"/>
    <property type="match status" value="1"/>
</dbReference>
<comment type="similarity">
    <text evidence="1 8">Belongs to the DNA polymerase type-Y family.</text>
</comment>
<dbReference type="GO" id="GO:0003684">
    <property type="term" value="F:damaged DNA binding"/>
    <property type="evidence" value="ECO:0007669"/>
    <property type="project" value="InterPro"/>
</dbReference>
<gene>
    <name evidence="8" type="primary">dinB</name>
    <name evidence="10" type="ORF">BACCAP_02593</name>
</gene>
<feature type="binding site" evidence="8">
    <location>
        <position position="114"/>
    </location>
    <ligand>
        <name>Mg(2+)</name>
        <dbReference type="ChEBI" id="CHEBI:18420"/>
    </ligand>
</feature>
<dbReference type="CDD" id="cd03586">
    <property type="entry name" value="PolY_Pol_IV_kappa"/>
    <property type="match status" value="1"/>
</dbReference>
<keyword evidence="7 8" id="KW-0234">DNA repair</keyword>
<name>A6NWJ9_9FIRM</name>
<dbReference type="Gene3D" id="3.30.70.270">
    <property type="match status" value="1"/>
</dbReference>
<keyword evidence="11" id="KW-1185">Reference proteome</keyword>
<dbReference type="Gene3D" id="3.40.1170.60">
    <property type="match status" value="1"/>
</dbReference>
<dbReference type="InterPro" id="IPR050116">
    <property type="entry name" value="DNA_polymerase-Y"/>
</dbReference>
<dbReference type="Pfam" id="PF11799">
    <property type="entry name" value="IMS_C"/>
    <property type="match status" value="1"/>
</dbReference>
<feature type="domain" description="UmuC" evidence="9">
    <location>
        <begin position="14"/>
        <end position="196"/>
    </location>
</feature>
<dbReference type="EMBL" id="AAXG02000016">
    <property type="protein sequence ID" value="EDM99536.1"/>
    <property type="molecule type" value="Genomic_DNA"/>
</dbReference>
<dbReference type="FunFam" id="3.40.1170.60:FF:000003">
    <property type="entry name" value="DNA polymerase eta"/>
    <property type="match status" value="1"/>
</dbReference>
<reference evidence="10 11" key="2">
    <citation type="submission" date="2007-06" db="EMBL/GenBank/DDBJ databases">
        <title>Draft genome sequence of Pseudoflavonifractor capillosus ATCC 29799.</title>
        <authorList>
            <person name="Sudarsanam P."/>
            <person name="Ley R."/>
            <person name="Guruge J."/>
            <person name="Turnbaugh P.J."/>
            <person name="Mahowald M."/>
            <person name="Liep D."/>
            <person name="Gordon J."/>
        </authorList>
    </citation>
    <scope>NUCLEOTIDE SEQUENCE [LARGE SCALE GENOMIC DNA]</scope>
    <source>
        <strain evidence="10 11">ATCC 29799</strain>
    </source>
</reference>
<evidence type="ECO:0000256" key="7">
    <source>
        <dbReference type="ARBA" id="ARBA00023204"/>
    </source>
</evidence>